<name>A0A1T4XX30_9MICO</name>
<feature type="transmembrane region" description="Helical" evidence="1">
    <location>
        <begin position="152"/>
        <end position="170"/>
    </location>
</feature>
<feature type="transmembrane region" description="Helical" evidence="1">
    <location>
        <begin position="318"/>
        <end position="337"/>
    </location>
</feature>
<keyword evidence="1" id="KW-0472">Membrane</keyword>
<feature type="transmembrane region" description="Helical" evidence="1">
    <location>
        <begin position="405"/>
        <end position="424"/>
    </location>
</feature>
<dbReference type="EMBL" id="FUYG01000004">
    <property type="protein sequence ID" value="SKA93758.1"/>
    <property type="molecule type" value="Genomic_DNA"/>
</dbReference>
<organism evidence="3 4">
    <name type="scientific">Agreia bicolorata</name>
    <dbReference type="NCBI Taxonomy" id="110935"/>
    <lineage>
        <taxon>Bacteria</taxon>
        <taxon>Bacillati</taxon>
        <taxon>Actinomycetota</taxon>
        <taxon>Actinomycetes</taxon>
        <taxon>Micrococcales</taxon>
        <taxon>Microbacteriaceae</taxon>
        <taxon>Agreia</taxon>
    </lineage>
</organism>
<dbReference type="Pfam" id="PF09913">
    <property type="entry name" value="DUF2142"/>
    <property type="match status" value="1"/>
</dbReference>
<keyword evidence="1" id="KW-0812">Transmembrane</keyword>
<reference evidence="4" key="1">
    <citation type="submission" date="2017-02" db="EMBL/GenBank/DDBJ databases">
        <authorList>
            <person name="Varghese N."/>
            <person name="Submissions S."/>
        </authorList>
    </citation>
    <scope>NUCLEOTIDE SEQUENCE [LARGE SCALE GENOMIC DNA]</scope>
    <source>
        <strain evidence="4">VKM Ac-2052</strain>
    </source>
</reference>
<dbReference type="AlphaFoldDB" id="A0A1T4XX30"/>
<keyword evidence="2" id="KW-0732">Signal</keyword>
<evidence type="ECO:0000256" key="1">
    <source>
        <dbReference type="SAM" id="Phobius"/>
    </source>
</evidence>
<accession>A0A1T4XX30</accession>
<feature type="transmembrane region" description="Helical" evidence="1">
    <location>
        <begin position="444"/>
        <end position="471"/>
    </location>
</feature>
<dbReference type="InterPro" id="IPR018674">
    <property type="entry name" value="DUF2142_membrane"/>
</dbReference>
<feature type="signal peptide" evidence="2">
    <location>
        <begin position="1"/>
        <end position="20"/>
    </location>
</feature>
<feature type="transmembrane region" description="Helical" evidence="1">
    <location>
        <begin position="205"/>
        <end position="237"/>
    </location>
</feature>
<evidence type="ECO:0000313" key="3">
    <source>
        <dbReference type="EMBL" id="SKA93758.1"/>
    </source>
</evidence>
<proteinExistence type="predicted"/>
<gene>
    <name evidence="3" type="ORF">SAMN06295879_1792</name>
</gene>
<feature type="transmembrane region" description="Helical" evidence="1">
    <location>
        <begin position="176"/>
        <end position="193"/>
    </location>
</feature>
<feature type="transmembrane region" description="Helical" evidence="1">
    <location>
        <begin position="344"/>
        <end position="363"/>
    </location>
</feature>
<feature type="transmembrane region" description="Helical" evidence="1">
    <location>
        <begin position="243"/>
        <end position="262"/>
    </location>
</feature>
<feature type="chain" id="PRO_5010573529" evidence="2">
    <location>
        <begin position="21"/>
        <end position="499"/>
    </location>
</feature>
<evidence type="ECO:0000256" key="2">
    <source>
        <dbReference type="SAM" id="SignalP"/>
    </source>
</evidence>
<feature type="transmembrane region" description="Helical" evidence="1">
    <location>
        <begin position="124"/>
        <end position="145"/>
    </location>
</feature>
<feature type="transmembrane region" description="Helical" evidence="1">
    <location>
        <begin position="375"/>
        <end position="393"/>
    </location>
</feature>
<keyword evidence="1" id="KW-1133">Transmembrane helix</keyword>
<evidence type="ECO:0000313" key="4">
    <source>
        <dbReference type="Proteomes" id="UP000189735"/>
    </source>
</evidence>
<sequence length="499" mass="53644">MLFVVFPLAMFLSLASWALASPVGASPDDDFHLASTWCGLGVRDGLCETGAQPNERLVPQLVRDGAECYKFAPAVSAACQEPILGSEASKLVPTVRLNSTGLYPPVYYAVMGLFASEDVERSVIVMRMVSIAIFVALWTALYALLPRRRRGTLVWSWVVGIVPLGMFLLASNNPSSWAIISGGSVWIALVGYFETTGRRRVALGLLALLAAGLGAGARADSALYAIIGAGVAVALTVKRAKGYWRLTILPILIVVGSIALYLTSNQVAAASTGMGTDTTIATTDTGFLLTSNLLDIPLLWAGVFGSWALGWFDTRMPGSVSVVSLAAFAVVVFAALAHTTWRKLLVLGLIAGALVAIPVYILVQSSTVVGSGVQPRYVLPLIIMFAGVALFHLRDREPQLGRVQVYLVEGSIIVANAIALHVNMRRYLTGVDMGGWNLNNQREWWWALPVPPLAVWVIGVLTFAFAVHLLLRYHSVLGSTQRQQFDDGYSSPRLRSTAV</sequence>
<dbReference type="Proteomes" id="UP000189735">
    <property type="component" value="Unassembled WGS sequence"/>
</dbReference>
<feature type="transmembrane region" description="Helical" evidence="1">
    <location>
        <begin position="293"/>
        <end position="312"/>
    </location>
</feature>
<protein>
    <submittedName>
        <fullName evidence="3">Predicted membrane protein</fullName>
    </submittedName>
</protein>